<dbReference type="AlphaFoldDB" id="A0A822XNR7"/>
<gene>
    <name evidence="1" type="ORF">HUJ06_020621</name>
</gene>
<proteinExistence type="predicted"/>
<dbReference type="Proteomes" id="UP000607653">
    <property type="component" value="Unassembled WGS sequence"/>
</dbReference>
<protein>
    <submittedName>
        <fullName evidence="1">Uncharacterized protein</fullName>
    </submittedName>
</protein>
<comment type="caution">
    <text evidence="1">The sequence shown here is derived from an EMBL/GenBank/DDBJ whole genome shotgun (WGS) entry which is preliminary data.</text>
</comment>
<keyword evidence="2" id="KW-1185">Reference proteome</keyword>
<dbReference type="EMBL" id="DUZY01000001">
    <property type="protein sequence ID" value="DAD19158.1"/>
    <property type="molecule type" value="Genomic_DNA"/>
</dbReference>
<name>A0A822XNR7_NELNU</name>
<evidence type="ECO:0000313" key="2">
    <source>
        <dbReference type="Proteomes" id="UP000607653"/>
    </source>
</evidence>
<reference evidence="1 2" key="1">
    <citation type="journal article" date="2020" name="Mol. Biol. Evol.">
        <title>Distinct Expression and Methylation Patterns for Genes with Different Fates following a Single Whole-Genome Duplication in Flowering Plants.</title>
        <authorList>
            <person name="Shi T."/>
            <person name="Rahmani R.S."/>
            <person name="Gugger P.F."/>
            <person name="Wang M."/>
            <person name="Li H."/>
            <person name="Zhang Y."/>
            <person name="Li Z."/>
            <person name="Wang Q."/>
            <person name="Van de Peer Y."/>
            <person name="Marchal K."/>
            <person name="Chen J."/>
        </authorList>
    </citation>
    <scope>NUCLEOTIDE SEQUENCE [LARGE SCALE GENOMIC DNA]</scope>
    <source>
        <tissue evidence="1">Leaf</tissue>
    </source>
</reference>
<sequence>MLVKKGDWLRALVGKLFNILFISLSLS</sequence>
<organism evidence="1 2">
    <name type="scientific">Nelumbo nucifera</name>
    <name type="common">Sacred lotus</name>
    <dbReference type="NCBI Taxonomy" id="4432"/>
    <lineage>
        <taxon>Eukaryota</taxon>
        <taxon>Viridiplantae</taxon>
        <taxon>Streptophyta</taxon>
        <taxon>Embryophyta</taxon>
        <taxon>Tracheophyta</taxon>
        <taxon>Spermatophyta</taxon>
        <taxon>Magnoliopsida</taxon>
        <taxon>Proteales</taxon>
        <taxon>Nelumbonaceae</taxon>
        <taxon>Nelumbo</taxon>
    </lineage>
</organism>
<accession>A0A822XNR7</accession>
<evidence type="ECO:0000313" key="1">
    <source>
        <dbReference type="EMBL" id="DAD19158.1"/>
    </source>
</evidence>